<sequence>MLTQLTLDTAQQAVSHALNLAKNDYDNRPLSVAVCDRQGFLLAFARMDAAKLLTIELTQRKAYTSSQLGATTDAFLQRLQNEQLDIGYFGDARFTALPGGIPLLDTHKQCVGAVAVGGLSAKEDHEAAAKVAQFMHELA</sequence>
<name>A0ABY5UU58_9GAMM</name>
<evidence type="ECO:0000313" key="2">
    <source>
        <dbReference type="Proteomes" id="UP001057860"/>
    </source>
</evidence>
<dbReference type="InterPro" id="IPR005624">
    <property type="entry name" value="PduO/GlcC-like"/>
</dbReference>
<organism evidence="1 2">
    <name type="scientific">Yersinia alsatica</name>
    <dbReference type="NCBI Taxonomy" id="2890317"/>
    <lineage>
        <taxon>Bacteria</taxon>
        <taxon>Pseudomonadati</taxon>
        <taxon>Pseudomonadota</taxon>
        <taxon>Gammaproteobacteria</taxon>
        <taxon>Enterobacterales</taxon>
        <taxon>Yersiniaceae</taxon>
        <taxon>Yersinia</taxon>
    </lineage>
</organism>
<dbReference type="PANTHER" id="PTHR34309">
    <property type="entry name" value="SLR1406 PROTEIN"/>
    <property type="match status" value="1"/>
</dbReference>
<dbReference type="InterPro" id="IPR038084">
    <property type="entry name" value="PduO/GlcC-like_sf"/>
</dbReference>
<accession>A0ABY5UU58</accession>
<dbReference type="Pfam" id="PF03928">
    <property type="entry name" value="HbpS-like"/>
    <property type="match status" value="1"/>
</dbReference>
<reference evidence="1" key="1">
    <citation type="submission" date="2022-08" db="EMBL/GenBank/DDBJ databases">
        <authorList>
            <person name="Bogun A."/>
            <person name="Kislichkina A."/>
            <person name="Solomentsev V."/>
            <person name="Skryabin Y."/>
            <person name="Sizova A."/>
            <person name="Platonov M."/>
            <person name="Dentovskaya S."/>
        </authorList>
    </citation>
    <scope>NUCLEOTIDE SEQUENCE</scope>
    <source>
        <strain evidence="1">SCPM-O-B-7604</strain>
    </source>
</reference>
<dbReference type="EMBL" id="CP104006">
    <property type="protein sequence ID" value="UWM46080.1"/>
    <property type="molecule type" value="Genomic_DNA"/>
</dbReference>
<evidence type="ECO:0000313" key="1">
    <source>
        <dbReference type="EMBL" id="UWM46080.1"/>
    </source>
</evidence>
<dbReference type="SUPFAM" id="SSF143744">
    <property type="entry name" value="GlcG-like"/>
    <property type="match status" value="1"/>
</dbReference>
<gene>
    <name evidence="1" type="ORF">N0H69_04355</name>
</gene>
<dbReference type="PANTHER" id="PTHR34309:SF10">
    <property type="entry name" value="SLR1406 PROTEIN"/>
    <property type="match status" value="1"/>
</dbReference>
<dbReference type="Proteomes" id="UP001057860">
    <property type="component" value="Chromosome"/>
</dbReference>
<dbReference type="Gene3D" id="3.30.450.150">
    <property type="entry name" value="Haem-degrading domain"/>
    <property type="match status" value="1"/>
</dbReference>
<dbReference type="GeneID" id="75139204"/>
<dbReference type="InterPro" id="IPR052517">
    <property type="entry name" value="GlcG_carb_metab_protein"/>
</dbReference>
<proteinExistence type="predicted"/>
<protein>
    <submittedName>
        <fullName evidence="1">Heme-binding protein</fullName>
    </submittedName>
</protein>
<dbReference type="RefSeq" id="WP_050106433.1">
    <property type="nucleotide sequence ID" value="NZ_CABHWO010000144.1"/>
</dbReference>
<keyword evidence="2" id="KW-1185">Reference proteome</keyword>